<dbReference type="CDD" id="cd04301">
    <property type="entry name" value="NAT_SF"/>
    <property type="match status" value="1"/>
</dbReference>
<name>A0A1I3X6U0_9LACT</name>
<accession>A0A1I3X6U0</accession>
<dbReference type="Gene3D" id="3.40.630.30">
    <property type="match status" value="1"/>
</dbReference>
<keyword evidence="3" id="KW-1185">Reference proteome</keyword>
<dbReference type="OrthoDB" id="2243440at2"/>
<keyword evidence="2" id="KW-0808">Transferase</keyword>
<dbReference type="Pfam" id="PF00583">
    <property type="entry name" value="Acetyltransf_1"/>
    <property type="match status" value="1"/>
</dbReference>
<dbReference type="GO" id="GO:0016747">
    <property type="term" value="F:acyltransferase activity, transferring groups other than amino-acyl groups"/>
    <property type="evidence" value="ECO:0007669"/>
    <property type="project" value="InterPro"/>
</dbReference>
<dbReference type="Proteomes" id="UP000199589">
    <property type="component" value="Unassembled WGS sequence"/>
</dbReference>
<evidence type="ECO:0000313" key="2">
    <source>
        <dbReference type="EMBL" id="SFK14586.1"/>
    </source>
</evidence>
<organism evidence="2 3">
    <name type="scientific">Marinilactibacillus piezotolerans</name>
    <dbReference type="NCBI Taxonomy" id="258723"/>
    <lineage>
        <taxon>Bacteria</taxon>
        <taxon>Bacillati</taxon>
        <taxon>Bacillota</taxon>
        <taxon>Bacilli</taxon>
        <taxon>Lactobacillales</taxon>
        <taxon>Carnobacteriaceae</taxon>
        <taxon>Marinilactibacillus</taxon>
    </lineage>
</organism>
<sequence>MKQSVQYRAFKKEDVKALVRVIIESWDYDKIFSKKVARHFAHLFLYSELSRKTFARVAEVDGEALGVIIADVKGKDKQFKDRFYFLKAVWHAFQLCLSKEGRSLLKHQGYGTMVNNKEMLNSLNESFDTEVALFAVSPRAQGLGIGSNLFKYFLDQMKEKRIEKFFLYTDTTCNFGFYEHKGLKRQTAVERYIPQPVDKTIEYYIYKGTVS</sequence>
<dbReference type="EMBL" id="FOSJ01000012">
    <property type="protein sequence ID" value="SFK14586.1"/>
    <property type="molecule type" value="Genomic_DNA"/>
</dbReference>
<gene>
    <name evidence="2" type="ORF">SAMN04488569_101227</name>
</gene>
<reference evidence="3" key="1">
    <citation type="submission" date="2016-10" db="EMBL/GenBank/DDBJ databases">
        <authorList>
            <person name="Varghese N."/>
            <person name="Submissions S."/>
        </authorList>
    </citation>
    <scope>NUCLEOTIDE SEQUENCE [LARGE SCALE GENOMIC DNA]</scope>
    <source>
        <strain evidence="3">DSM 16108</strain>
    </source>
</reference>
<proteinExistence type="predicted"/>
<dbReference type="AlphaFoldDB" id="A0A1I3X6U0"/>
<dbReference type="RefSeq" id="WP_091896661.1">
    <property type="nucleotide sequence ID" value="NZ_FOSJ01000012.1"/>
</dbReference>
<feature type="domain" description="N-acetyltransferase" evidence="1">
    <location>
        <begin position="5"/>
        <end position="202"/>
    </location>
</feature>
<dbReference type="PROSITE" id="PS51186">
    <property type="entry name" value="GNAT"/>
    <property type="match status" value="1"/>
</dbReference>
<dbReference type="InterPro" id="IPR000182">
    <property type="entry name" value="GNAT_dom"/>
</dbReference>
<dbReference type="InterPro" id="IPR016181">
    <property type="entry name" value="Acyl_CoA_acyltransferase"/>
</dbReference>
<dbReference type="SUPFAM" id="SSF55729">
    <property type="entry name" value="Acyl-CoA N-acyltransferases (Nat)"/>
    <property type="match status" value="1"/>
</dbReference>
<evidence type="ECO:0000259" key="1">
    <source>
        <dbReference type="PROSITE" id="PS51186"/>
    </source>
</evidence>
<evidence type="ECO:0000313" key="3">
    <source>
        <dbReference type="Proteomes" id="UP000199589"/>
    </source>
</evidence>
<protein>
    <submittedName>
        <fullName evidence="2">Acetyltransferase (GNAT) family protein</fullName>
    </submittedName>
</protein>